<dbReference type="AlphaFoldDB" id="A0A7C5VVI2"/>
<dbReference type="SUPFAM" id="SSF46785">
    <property type="entry name" value="Winged helix' DNA-binding domain"/>
    <property type="match status" value="1"/>
</dbReference>
<keyword evidence="8" id="KW-0408">Iron</keyword>
<keyword evidence="5" id="KW-0238">DNA-binding</keyword>
<proteinExistence type="inferred from homology"/>
<keyword evidence="2" id="KW-0678">Repressor</keyword>
<sequence>MLPAGFRMTPQRMAILAEVQNAERHLTAAEIYERVRRKYPTIAYGTVYRTLHLLAKHGLIQEFPFGDNASLFDRRTDRHDHVHCVVCGELVDVEVPIALLARQVAAEQTGFEILDHQTVFTGICPACQEKRDRDAQQPRTAGRR</sequence>
<dbReference type="InterPro" id="IPR036390">
    <property type="entry name" value="WH_DNA-bd_sf"/>
</dbReference>
<accession>A0A7C5VVI2</accession>
<evidence type="ECO:0000256" key="8">
    <source>
        <dbReference type="PIRSR" id="PIRSR602481-2"/>
    </source>
</evidence>
<feature type="binding site" evidence="8">
    <location>
        <position position="116"/>
    </location>
    <ligand>
        <name>Fe cation</name>
        <dbReference type="ChEBI" id="CHEBI:24875"/>
    </ligand>
</feature>
<evidence type="ECO:0000256" key="1">
    <source>
        <dbReference type="ARBA" id="ARBA00007957"/>
    </source>
</evidence>
<dbReference type="CDD" id="cd07153">
    <property type="entry name" value="Fur_like"/>
    <property type="match status" value="1"/>
</dbReference>
<keyword evidence="3 7" id="KW-0862">Zinc</keyword>
<feature type="binding site" evidence="7">
    <location>
        <position position="124"/>
    </location>
    <ligand>
        <name>Zn(2+)</name>
        <dbReference type="ChEBI" id="CHEBI:29105"/>
    </ligand>
</feature>
<dbReference type="PANTHER" id="PTHR33202:SF7">
    <property type="entry name" value="FERRIC UPTAKE REGULATION PROTEIN"/>
    <property type="match status" value="1"/>
</dbReference>
<feature type="binding site" evidence="7">
    <location>
        <position position="127"/>
    </location>
    <ligand>
        <name>Zn(2+)</name>
        <dbReference type="ChEBI" id="CHEBI:29105"/>
    </ligand>
</feature>
<feature type="binding site" evidence="7">
    <location>
        <position position="87"/>
    </location>
    <ligand>
        <name>Zn(2+)</name>
        <dbReference type="ChEBI" id="CHEBI:29105"/>
    </ligand>
</feature>
<dbReference type="GO" id="GO:1900376">
    <property type="term" value="P:regulation of secondary metabolite biosynthetic process"/>
    <property type="evidence" value="ECO:0007669"/>
    <property type="project" value="TreeGrafter"/>
</dbReference>
<comment type="similarity">
    <text evidence="1">Belongs to the Fur family.</text>
</comment>
<evidence type="ECO:0000313" key="9">
    <source>
        <dbReference type="EMBL" id="HEF64498.1"/>
    </source>
</evidence>
<dbReference type="EMBL" id="DRWX01000233">
    <property type="protein sequence ID" value="HHM96536.1"/>
    <property type="molecule type" value="Genomic_DNA"/>
</dbReference>
<evidence type="ECO:0000256" key="3">
    <source>
        <dbReference type="ARBA" id="ARBA00022833"/>
    </source>
</evidence>
<dbReference type="GO" id="GO:0008270">
    <property type="term" value="F:zinc ion binding"/>
    <property type="evidence" value="ECO:0007669"/>
    <property type="project" value="TreeGrafter"/>
</dbReference>
<dbReference type="InterPro" id="IPR036388">
    <property type="entry name" value="WH-like_DNA-bd_sf"/>
</dbReference>
<dbReference type="GO" id="GO:0000976">
    <property type="term" value="F:transcription cis-regulatory region binding"/>
    <property type="evidence" value="ECO:0007669"/>
    <property type="project" value="TreeGrafter"/>
</dbReference>
<dbReference type="Gene3D" id="1.10.10.10">
    <property type="entry name" value="Winged helix-like DNA-binding domain superfamily/Winged helix DNA-binding domain"/>
    <property type="match status" value="1"/>
</dbReference>
<evidence type="ECO:0000313" key="10">
    <source>
        <dbReference type="EMBL" id="HHM96536.1"/>
    </source>
</evidence>
<feature type="binding site" evidence="8">
    <location>
        <position position="80"/>
    </location>
    <ligand>
        <name>Fe cation</name>
        <dbReference type="ChEBI" id="CHEBI:24875"/>
    </ligand>
</feature>
<dbReference type="GO" id="GO:0045892">
    <property type="term" value="P:negative regulation of DNA-templated transcription"/>
    <property type="evidence" value="ECO:0007669"/>
    <property type="project" value="TreeGrafter"/>
</dbReference>
<dbReference type="Gene3D" id="3.30.1490.190">
    <property type="match status" value="1"/>
</dbReference>
<comment type="cofactor">
    <cofactor evidence="8">
        <name>Mn(2+)</name>
        <dbReference type="ChEBI" id="CHEBI:29035"/>
    </cofactor>
    <cofactor evidence="8">
        <name>Fe(2+)</name>
        <dbReference type="ChEBI" id="CHEBI:29033"/>
    </cofactor>
    <text evidence="8">Binds 1 Mn(2+) or Fe(2+) ion per subunit.</text>
</comment>
<dbReference type="InterPro" id="IPR002481">
    <property type="entry name" value="FUR"/>
</dbReference>
<evidence type="ECO:0000256" key="5">
    <source>
        <dbReference type="ARBA" id="ARBA00023125"/>
    </source>
</evidence>
<dbReference type="Pfam" id="PF01475">
    <property type="entry name" value="FUR"/>
    <property type="match status" value="1"/>
</dbReference>
<comment type="cofactor">
    <cofactor evidence="7">
        <name>Zn(2+)</name>
        <dbReference type="ChEBI" id="CHEBI:29105"/>
    </cofactor>
    <text evidence="7">Binds 1 zinc ion per subunit.</text>
</comment>
<organism evidence="10">
    <name type="scientific">Thermomicrobium roseum</name>
    <dbReference type="NCBI Taxonomy" id="500"/>
    <lineage>
        <taxon>Bacteria</taxon>
        <taxon>Pseudomonadati</taxon>
        <taxon>Thermomicrobiota</taxon>
        <taxon>Thermomicrobia</taxon>
        <taxon>Thermomicrobiales</taxon>
        <taxon>Thermomicrobiaceae</taxon>
        <taxon>Thermomicrobium</taxon>
    </lineage>
</organism>
<keyword evidence="4" id="KW-0805">Transcription regulation</keyword>
<comment type="caution">
    <text evidence="10">The sequence shown here is derived from an EMBL/GenBank/DDBJ whole genome shotgun (WGS) entry which is preliminary data.</text>
</comment>
<keyword evidence="6" id="KW-0804">Transcription</keyword>
<dbReference type="GO" id="GO:0003700">
    <property type="term" value="F:DNA-binding transcription factor activity"/>
    <property type="evidence" value="ECO:0007669"/>
    <property type="project" value="InterPro"/>
</dbReference>
<dbReference type="InterPro" id="IPR043135">
    <property type="entry name" value="Fur_C"/>
</dbReference>
<evidence type="ECO:0000256" key="4">
    <source>
        <dbReference type="ARBA" id="ARBA00023015"/>
    </source>
</evidence>
<name>A0A7C5VVI2_THERO</name>
<dbReference type="PANTHER" id="PTHR33202">
    <property type="entry name" value="ZINC UPTAKE REGULATION PROTEIN"/>
    <property type="match status" value="1"/>
</dbReference>
<evidence type="ECO:0000256" key="2">
    <source>
        <dbReference type="ARBA" id="ARBA00022491"/>
    </source>
</evidence>
<dbReference type="EMBL" id="DSJL01000007">
    <property type="protein sequence ID" value="HEF64498.1"/>
    <property type="molecule type" value="Genomic_DNA"/>
</dbReference>
<feature type="binding site" evidence="7">
    <location>
        <position position="84"/>
    </location>
    <ligand>
        <name>Zn(2+)</name>
        <dbReference type="ChEBI" id="CHEBI:29105"/>
    </ligand>
</feature>
<keyword evidence="7" id="KW-0479">Metal-binding</keyword>
<protein>
    <submittedName>
        <fullName evidence="10">Transcriptional repressor</fullName>
    </submittedName>
</protein>
<reference evidence="10" key="1">
    <citation type="journal article" date="2020" name="mSystems">
        <title>Genome- and Community-Level Interaction Insights into Carbon Utilization and Element Cycling Functions of Hydrothermarchaeota in Hydrothermal Sediment.</title>
        <authorList>
            <person name="Zhou Z."/>
            <person name="Liu Y."/>
            <person name="Xu W."/>
            <person name="Pan J."/>
            <person name="Luo Z.H."/>
            <person name="Li M."/>
        </authorList>
    </citation>
    <scope>NUCLEOTIDE SEQUENCE [LARGE SCALE GENOMIC DNA]</scope>
    <source>
        <strain evidence="10">SpSt-1065</strain>
        <strain evidence="9">SpSt-222</strain>
    </source>
</reference>
<evidence type="ECO:0000256" key="6">
    <source>
        <dbReference type="ARBA" id="ARBA00023163"/>
    </source>
</evidence>
<gene>
    <name evidence="10" type="ORF">ENM21_04915</name>
    <name evidence="9" type="ORF">ENP47_02665</name>
</gene>
<evidence type="ECO:0000256" key="7">
    <source>
        <dbReference type="PIRSR" id="PIRSR602481-1"/>
    </source>
</evidence>